<dbReference type="SMART" id="SM00860">
    <property type="entry name" value="SMI1_KNR4"/>
    <property type="match status" value="1"/>
</dbReference>
<proteinExistence type="predicted"/>
<keyword evidence="3" id="KW-1185">Reference proteome</keyword>
<feature type="domain" description="Knr4/Smi1-like" evidence="1">
    <location>
        <begin position="11"/>
        <end position="147"/>
    </location>
</feature>
<dbReference type="EMBL" id="QUBQ01000001">
    <property type="protein sequence ID" value="REK76866.1"/>
    <property type="molecule type" value="Genomic_DNA"/>
</dbReference>
<protein>
    <submittedName>
        <fullName evidence="2">SMI1/KNR4 family protein</fullName>
    </submittedName>
</protein>
<evidence type="ECO:0000313" key="3">
    <source>
        <dbReference type="Proteomes" id="UP000261905"/>
    </source>
</evidence>
<dbReference type="RefSeq" id="WP_116044065.1">
    <property type="nucleotide sequence ID" value="NZ_QUBQ01000001.1"/>
</dbReference>
<sequence length="153" mass="17772">MNIKCEFSFNPIGNQEIEAFEKTFNFVLPDEYKRFLLCHNGGKTVQRRFETKDETVTSSIMLFLPLCDEHKRNLEGYYKKYNSGKIVPSNFIPIGVDPADSLICLSIKGEDKGAVYYCDLDYLEEDNELKQECMKLVSFSFSEFIHSLYQTDN</sequence>
<accession>A0A371PKZ3</accession>
<evidence type="ECO:0000313" key="2">
    <source>
        <dbReference type="EMBL" id="REK76866.1"/>
    </source>
</evidence>
<evidence type="ECO:0000259" key="1">
    <source>
        <dbReference type="SMART" id="SM00860"/>
    </source>
</evidence>
<dbReference type="OrthoDB" id="2220259at2"/>
<name>A0A371PKZ3_9BACL</name>
<dbReference type="InterPro" id="IPR037883">
    <property type="entry name" value="Knr4/Smi1-like_sf"/>
</dbReference>
<organism evidence="2 3">
    <name type="scientific">Paenibacillus paeoniae</name>
    <dbReference type="NCBI Taxonomy" id="2292705"/>
    <lineage>
        <taxon>Bacteria</taxon>
        <taxon>Bacillati</taxon>
        <taxon>Bacillota</taxon>
        <taxon>Bacilli</taxon>
        <taxon>Bacillales</taxon>
        <taxon>Paenibacillaceae</taxon>
        <taxon>Paenibacillus</taxon>
    </lineage>
</organism>
<comment type="caution">
    <text evidence="2">The sequence shown here is derived from an EMBL/GenBank/DDBJ whole genome shotgun (WGS) entry which is preliminary data.</text>
</comment>
<dbReference type="SUPFAM" id="SSF160631">
    <property type="entry name" value="SMI1/KNR4-like"/>
    <property type="match status" value="1"/>
</dbReference>
<gene>
    <name evidence="2" type="ORF">DX130_07535</name>
</gene>
<reference evidence="2 3" key="1">
    <citation type="submission" date="2018-08" db="EMBL/GenBank/DDBJ databases">
        <title>Paenibacillus sp. M4BSY-1, whole genome shotgun sequence.</title>
        <authorList>
            <person name="Tuo L."/>
        </authorList>
    </citation>
    <scope>NUCLEOTIDE SEQUENCE [LARGE SCALE GENOMIC DNA]</scope>
    <source>
        <strain evidence="2 3">M4BSY-1</strain>
    </source>
</reference>
<dbReference type="Gene3D" id="3.40.1580.10">
    <property type="entry name" value="SMI1/KNR4-like"/>
    <property type="match status" value="1"/>
</dbReference>
<dbReference type="Pfam" id="PF09346">
    <property type="entry name" value="SMI1_KNR4"/>
    <property type="match status" value="1"/>
</dbReference>
<dbReference type="AlphaFoldDB" id="A0A371PKZ3"/>
<dbReference type="Proteomes" id="UP000261905">
    <property type="component" value="Unassembled WGS sequence"/>
</dbReference>
<dbReference type="InterPro" id="IPR018958">
    <property type="entry name" value="Knr4/Smi1-like_dom"/>
</dbReference>